<sequence>MMGLGVATSGALSNLVVYLIKEYNVPSVDAAQISNIVSGCLSVAPVAGAIVADAFFGCYPIVAVSMFFSVLAMVVFTLTANLRGLRPAPCQLNAGDCEPASAGQMAALYAGVFLMCVSAAGSRFNQATMGADQFDAAADRDVLFNWFFIFFYSSSVLGSTVIVYLQDTVSWTLGFGISGAAGVVGLAALLLGARYYRRPTLRGSPFTGLARVAVSAARKKVNVATSGEVRFYHGWRSGDGDGKNSDTNIAPSDSFSFLNHAALITDGDIVAADGSAARPWRICTVQEVEDFKAVLRILPLWSAAIFLSIAIGVQINFTILQALAMDREVGRFTVPAGSMFVSCLLAVVVSLGLLDRVLLPLWRRLTGHSPTPLQRIGAGHVLTVVSMAASAVIERQRLATVRAHGEEGNPGWVSPMTAMWLVLPFALSGAGEALHFPGQVTLYYQEFPPSLKNTATGMVAMIVALGFYLSTALIGIVRHATAWLPDNMNASRLENLYWLLAVLVTVNFGYYLLCARLYKYQNIGK</sequence>
<feature type="transmembrane region" description="Helical" evidence="6">
    <location>
        <begin position="33"/>
        <end position="52"/>
    </location>
</feature>
<accession>A0A0A9GBT2</accession>
<dbReference type="Pfam" id="PF00854">
    <property type="entry name" value="PTR2"/>
    <property type="match status" value="1"/>
</dbReference>
<keyword evidence="5 6" id="KW-0472">Membrane</keyword>
<feature type="transmembrane region" description="Helical" evidence="6">
    <location>
        <begin position="59"/>
        <end position="82"/>
    </location>
</feature>
<dbReference type="PANTHER" id="PTHR11654">
    <property type="entry name" value="OLIGOPEPTIDE TRANSPORTER-RELATED"/>
    <property type="match status" value="1"/>
</dbReference>
<feature type="transmembrane region" description="Helical" evidence="6">
    <location>
        <begin position="102"/>
        <end position="121"/>
    </location>
</feature>
<evidence type="ECO:0008006" key="8">
    <source>
        <dbReference type="Google" id="ProtNLM"/>
    </source>
</evidence>
<evidence type="ECO:0000313" key="7">
    <source>
        <dbReference type="EMBL" id="JAE22535.1"/>
    </source>
</evidence>
<evidence type="ECO:0000256" key="2">
    <source>
        <dbReference type="ARBA" id="ARBA00005982"/>
    </source>
</evidence>
<feature type="transmembrane region" description="Helical" evidence="6">
    <location>
        <begin position="142"/>
        <end position="165"/>
    </location>
</feature>
<dbReference type="GO" id="GO:0022857">
    <property type="term" value="F:transmembrane transporter activity"/>
    <property type="evidence" value="ECO:0007669"/>
    <property type="project" value="InterPro"/>
</dbReference>
<name>A0A0A9GBT2_ARUDO</name>
<reference evidence="7" key="2">
    <citation type="journal article" date="2015" name="Data Brief">
        <title>Shoot transcriptome of the giant reed, Arundo donax.</title>
        <authorList>
            <person name="Barrero R.A."/>
            <person name="Guerrero F.D."/>
            <person name="Moolhuijzen P."/>
            <person name="Goolsby J.A."/>
            <person name="Tidwell J."/>
            <person name="Bellgard S.E."/>
            <person name="Bellgard M.I."/>
        </authorList>
    </citation>
    <scope>NUCLEOTIDE SEQUENCE</scope>
    <source>
        <tissue evidence="7">Shoot tissue taken approximately 20 cm above the soil surface</tissue>
    </source>
</reference>
<organism evidence="7">
    <name type="scientific">Arundo donax</name>
    <name type="common">Giant reed</name>
    <name type="synonym">Donax arundinaceus</name>
    <dbReference type="NCBI Taxonomy" id="35708"/>
    <lineage>
        <taxon>Eukaryota</taxon>
        <taxon>Viridiplantae</taxon>
        <taxon>Streptophyta</taxon>
        <taxon>Embryophyta</taxon>
        <taxon>Tracheophyta</taxon>
        <taxon>Spermatophyta</taxon>
        <taxon>Magnoliopsida</taxon>
        <taxon>Liliopsida</taxon>
        <taxon>Poales</taxon>
        <taxon>Poaceae</taxon>
        <taxon>PACMAD clade</taxon>
        <taxon>Arundinoideae</taxon>
        <taxon>Arundineae</taxon>
        <taxon>Arundo</taxon>
    </lineage>
</organism>
<dbReference type="Gene3D" id="1.20.1250.20">
    <property type="entry name" value="MFS general substrate transporter like domains"/>
    <property type="match status" value="1"/>
</dbReference>
<dbReference type="SUPFAM" id="SSF103473">
    <property type="entry name" value="MFS general substrate transporter"/>
    <property type="match status" value="1"/>
</dbReference>
<feature type="transmembrane region" description="Helical" evidence="6">
    <location>
        <begin position="171"/>
        <end position="192"/>
    </location>
</feature>
<comment type="similarity">
    <text evidence="2">Belongs to the major facilitator superfamily. Proton-dependent oligopeptide transporter (POT/PTR) (TC 2.A.17) family.</text>
</comment>
<feature type="transmembrane region" description="Helical" evidence="6">
    <location>
        <begin position="336"/>
        <end position="354"/>
    </location>
</feature>
<evidence type="ECO:0000256" key="5">
    <source>
        <dbReference type="ARBA" id="ARBA00023136"/>
    </source>
</evidence>
<evidence type="ECO:0000256" key="1">
    <source>
        <dbReference type="ARBA" id="ARBA00004141"/>
    </source>
</evidence>
<evidence type="ECO:0000256" key="6">
    <source>
        <dbReference type="SAM" id="Phobius"/>
    </source>
</evidence>
<reference evidence="7" key="1">
    <citation type="submission" date="2014-09" db="EMBL/GenBank/DDBJ databases">
        <authorList>
            <person name="Magalhaes I.L.F."/>
            <person name="Oliveira U."/>
            <person name="Santos F.R."/>
            <person name="Vidigal T.H.D.A."/>
            <person name="Brescovit A.D."/>
            <person name="Santos A.J."/>
        </authorList>
    </citation>
    <scope>NUCLEOTIDE SEQUENCE</scope>
    <source>
        <tissue evidence="7">Shoot tissue taken approximately 20 cm above the soil surface</tissue>
    </source>
</reference>
<keyword evidence="4 6" id="KW-1133">Transmembrane helix</keyword>
<dbReference type="InterPro" id="IPR036259">
    <property type="entry name" value="MFS_trans_sf"/>
</dbReference>
<proteinExistence type="inferred from homology"/>
<dbReference type="EMBL" id="GBRH01175361">
    <property type="protein sequence ID" value="JAE22535.1"/>
    <property type="molecule type" value="Transcribed_RNA"/>
</dbReference>
<feature type="transmembrane region" description="Helical" evidence="6">
    <location>
        <begin position="496"/>
        <end position="518"/>
    </location>
</feature>
<keyword evidence="3 6" id="KW-0812">Transmembrane</keyword>
<dbReference type="InterPro" id="IPR000109">
    <property type="entry name" value="POT_fam"/>
</dbReference>
<dbReference type="GO" id="GO:0016020">
    <property type="term" value="C:membrane"/>
    <property type="evidence" value="ECO:0007669"/>
    <property type="project" value="UniProtKB-SubCell"/>
</dbReference>
<feature type="transmembrane region" description="Helical" evidence="6">
    <location>
        <begin position="300"/>
        <end position="324"/>
    </location>
</feature>
<evidence type="ECO:0000256" key="4">
    <source>
        <dbReference type="ARBA" id="ARBA00022989"/>
    </source>
</evidence>
<comment type="subcellular location">
    <subcellularLocation>
        <location evidence="1">Membrane</location>
        <topology evidence="1">Multi-pass membrane protein</topology>
    </subcellularLocation>
</comment>
<evidence type="ECO:0000256" key="3">
    <source>
        <dbReference type="ARBA" id="ARBA00022692"/>
    </source>
</evidence>
<protein>
    <recommendedName>
        <fullName evidence="8">Peptide transporter</fullName>
    </recommendedName>
</protein>
<feature type="transmembrane region" description="Helical" evidence="6">
    <location>
        <begin position="455"/>
        <end position="476"/>
    </location>
</feature>
<dbReference type="AlphaFoldDB" id="A0A0A9GBT2"/>